<protein>
    <submittedName>
        <fullName evidence="1">Uncharacterized protein</fullName>
    </submittedName>
</protein>
<evidence type="ECO:0000313" key="1">
    <source>
        <dbReference type="EMBL" id="AFL54821.1"/>
    </source>
</evidence>
<organism evidence="1">
    <name type="scientific">Sinorhizobium fredii (strain USDA 257)</name>
    <dbReference type="NCBI Taxonomy" id="1185652"/>
    <lineage>
        <taxon>Bacteria</taxon>
        <taxon>Pseudomonadati</taxon>
        <taxon>Pseudomonadota</taxon>
        <taxon>Alphaproteobacteria</taxon>
        <taxon>Hyphomicrobiales</taxon>
        <taxon>Rhizobiaceae</taxon>
        <taxon>Sinorhizobium/Ensifer group</taxon>
        <taxon>Sinorhizobium</taxon>
    </lineage>
</organism>
<reference evidence="1" key="1">
    <citation type="journal article" date="2012" name="J. Bacteriol.">
        <title>Complete genome sequence of the broad-host-range strain Sinorhizobium fredii USDA257.</title>
        <authorList>
            <person name="Schuldes J."/>
            <person name="Rodriguez Orbegoso M."/>
            <person name="Schmeisser C."/>
            <person name="Krishnan H.B."/>
            <person name="Daniel R."/>
            <person name="Streit W.R."/>
        </authorList>
    </citation>
    <scope>NUCLEOTIDE SEQUENCE [LARGE SCALE GENOMIC DNA]</scope>
    <source>
        <strain evidence="1">USDA 257</strain>
        <plasmid evidence="1">pUSDA257</plasmid>
    </source>
</reference>
<sequence>MSQLIASHHSDYRGYGLEASHYASGWRVHIIPGPRSLPTDPDHVLADTQEEALTKARAIVDRHLQG</sequence>
<proteinExistence type="predicted"/>
<gene>
    <name evidence="1" type="ORF">USDA257_p01030</name>
</gene>
<dbReference type="EMBL" id="CP003564">
    <property type="protein sequence ID" value="AFL54821.1"/>
    <property type="molecule type" value="Genomic_DNA"/>
</dbReference>
<name>I3XG15_SINF2</name>
<evidence type="ECO:0000313" key="2">
    <source>
        <dbReference type="Proteomes" id="UP000006180"/>
    </source>
</evidence>
<geneLocation type="plasmid" evidence="2">
    <name>pUSDA257 fragment 1</name>
</geneLocation>
<dbReference type="HOGENOM" id="CLU_2828903_0_0_5"/>
<keyword evidence="1" id="KW-0614">Plasmid</keyword>
<dbReference type="AlphaFoldDB" id="I3XG15"/>
<accession>I3XG15</accession>